<reference evidence="7 8" key="1">
    <citation type="submission" date="2015-10" db="EMBL/GenBank/DDBJ databases">
        <title>Pseudomonas helleri sp. nov. and Pseudomonas weihenstephanensis sp. nov., isolated from raw cows milk.</title>
        <authorList>
            <person name="Von Neubeck M."/>
            <person name="Huptas C."/>
            <person name="Wenning M."/>
            <person name="Scherer S."/>
        </authorList>
    </citation>
    <scope>NUCLEOTIDE SEQUENCE [LARGE SCALE GENOMIC DNA]</scope>
    <source>
        <strain evidence="7 8">BSTT44</strain>
    </source>
</reference>
<protein>
    <recommendedName>
        <fullName evidence="6">Fimbrial-type adhesion domain-containing protein</fullName>
    </recommendedName>
</protein>
<evidence type="ECO:0000256" key="3">
    <source>
        <dbReference type="ARBA" id="ARBA00022729"/>
    </source>
</evidence>
<evidence type="ECO:0000313" key="8">
    <source>
        <dbReference type="Proteomes" id="UP000050342"/>
    </source>
</evidence>
<keyword evidence="8" id="KW-1185">Reference proteome</keyword>
<dbReference type="Gene3D" id="2.60.40.3310">
    <property type="match status" value="1"/>
</dbReference>
<accession>A0A0Q0XR34</accession>
<evidence type="ECO:0000256" key="5">
    <source>
        <dbReference type="SAM" id="SignalP"/>
    </source>
</evidence>
<dbReference type="EMBL" id="LLWH01000198">
    <property type="protein sequence ID" value="KQB52418.1"/>
    <property type="molecule type" value="Genomic_DNA"/>
</dbReference>
<dbReference type="PANTHER" id="PTHR33420:SF3">
    <property type="entry name" value="FIMBRIAL SUBUNIT ELFA"/>
    <property type="match status" value="1"/>
</dbReference>
<dbReference type="InterPro" id="IPR036937">
    <property type="entry name" value="Adhesion_dom_fimbrial_sf"/>
</dbReference>
<feature type="domain" description="Fimbrial-type adhesion" evidence="6">
    <location>
        <begin position="208"/>
        <end position="363"/>
    </location>
</feature>
<dbReference type="InterPro" id="IPR050263">
    <property type="entry name" value="Bact_Fimbrial_Adh_Pro"/>
</dbReference>
<dbReference type="RefSeq" id="WP_055104095.1">
    <property type="nucleotide sequence ID" value="NZ_LLWH01000198.1"/>
</dbReference>
<dbReference type="Gene3D" id="2.60.40.1090">
    <property type="entry name" value="Fimbrial-type adhesion domain"/>
    <property type="match status" value="1"/>
</dbReference>
<comment type="similarity">
    <text evidence="2">Belongs to the fimbrial protein family.</text>
</comment>
<feature type="signal peptide" evidence="5">
    <location>
        <begin position="1"/>
        <end position="22"/>
    </location>
</feature>
<evidence type="ECO:0000256" key="2">
    <source>
        <dbReference type="ARBA" id="ARBA00006671"/>
    </source>
</evidence>
<dbReference type="Proteomes" id="UP000050342">
    <property type="component" value="Unassembled WGS sequence"/>
</dbReference>
<evidence type="ECO:0000256" key="4">
    <source>
        <dbReference type="ARBA" id="ARBA00023263"/>
    </source>
</evidence>
<name>A0A0Q0XR34_9PSED</name>
<proteinExistence type="inferred from homology"/>
<organism evidence="7 8">
    <name type="scientific">Pseudomonas endophytica</name>
    <dbReference type="NCBI Taxonomy" id="1563157"/>
    <lineage>
        <taxon>Bacteria</taxon>
        <taxon>Pseudomonadati</taxon>
        <taxon>Pseudomonadota</taxon>
        <taxon>Gammaproteobacteria</taxon>
        <taxon>Pseudomonadales</taxon>
        <taxon>Pseudomonadaceae</taxon>
        <taxon>Pseudomonas</taxon>
    </lineage>
</organism>
<feature type="chain" id="PRO_5006186704" description="Fimbrial-type adhesion domain-containing protein" evidence="5">
    <location>
        <begin position="23"/>
        <end position="363"/>
    </location>
</feature>
<dbReference type="PANTHER" id="PTHR33420">
    <property type="entry name" value="FIMBRIAL SUBUNIT ELFA-RELATED"/>
    <property type="match status" value="1"/>
</dbReference>
<dbReference type="SUPFAM" id="SSF49401">
    <property type="entry name" value="Bacterial adhesins"/>
    <property type="match status" value="1"/>
</dbReference>
<keyword evidence="3 5" id="KW-0732">Signal</keyword>
<gene>
    <name evidence="7" type="ORF">AQS70_03620</name>
</gene>
<evidence type="ECO:0000256" key="1">
    <source>
        <dbReference type="ARBA" id="ARBA00004561"/>
    </source>
</evidence>
<dbReference type="GO" id="GO:0043709">
    <property type="term" value="P:cell adhesion involved in single-species biofilm formation"/>
    <property type="evidence" value="ECO:0007669"/>
    <property type="project" value="TreeGrafter"/>
</dbReference>
<evidence type="ECO:0000259" key="6">
    <source>
        <dbReference type="Pfam" id="PF00419"/>
    </source>
</evidence>
<dbReference type="OrthoDB" id="6496051at2"/>
<comment type="caution">
    <text evidence="7">The sequence shown here is derived from an EMBL/GenBank/DDBJ whole genome shotgun (WGS) entry which is preliminary data.</text>
</comment>
<dbReference type="InterPro" id="IPR000259">
    <property type="entry name" value="Adhesion_dom_fimbrial"/>
</dbReference>
<dbReference type="AlphaFoldDB" id="A0A0Q0XR34"/>
<sequence length="363" mass="38375">MKHSLSWLLGLWLFTHGLPAWSADTASHCYWQLGVPQGPQLYRYDMGSVYIPRDAQVGSVIGTFKKTGVSYDENSAVLKCSNAGDRTLDFNINAVKNISPVILPPVNGEDVNGKVIETNISGVGAYIELGSPFSGGGTNVFEPNGPPIVPFTATHNKRMTAEMTLSLLVHKVTLIKTGAITAGPQLLDGSLLASSTLSDVGKAFDFGVSGTVIQAQCSVSATAVSADPVDLKEWVMADFSGPESGTTPVPFSIKLDNCIADPTNANIATAHIYLEGAKGSVPIDAQKGIFSLSPDSTAKGFGIQILQTDGITPYALQKVIPIIEITPGEVVMNFKARFIQTLPSKDLEPGNAKGALGFTITYQ</sequence>
<comment type="subcellular location">
    <subcellularLocation>
        <location evidence="1">Fimbrium</location>
    </subcellularLocation>
</comment>
<dbReference type="InterPro" id="IPR008966">
    <property type="entry name" value="Adhesion_dom_sf"/>
</dbReference>
<dbReference type="GO" id="GO:0009289">
    <property type="term" value="C:pilus"/>
    <property type="evidence" value="ECO:0007669"/>
    <property type="project" value="UniProtKB-SubCell"/>
</dbReference>
<keyword evidence="4" id="KW-0281">Fimbrium</keyword>
<evidence type="ECO:0000313" key="7">
    <source>
        <dbReference type="EMBL" id="KQB52418.1"/>
    </source>
</evidence>
<dbReference type="Pfam" id="PF00419">
    <property type="entry name" value="Fimbrial"/>
    <property type="match status" value="1"/>
</dbReference>
<dbReference type="STRING" id="1563157.AQS70_03620"/>